<name>A0A0E9WZP2_ANGAN</name>
<dbReference type="AlphaFoldDB" id="A0A0E9WZP2"/>
<sequence>MAAWPTWKRTELGERLKLEMFAPSLIHRISRSSRGERTRAVKVLDTTVGGFFSGSRNKCWISGLGM</sequence>
<organism evidence="1">
    <name type="scientific">Anguilla anguilla</name>
    <name type="common">European freshwater eel</name>
    <name type="synonym">Muraena anguilla</name>
    <dbReference type="NCBI Taxonomy" id="7936"/>
    <lineage>
        <taxon>Eukaryota</taxon>
        <taxon>Metazoa</taxon>
        <taxon>Chordata</taxon>
        <taxon>Craniata</taxon>
        <taxon>Vertebrata</taxon>
        <taxon>Euteleostomi</taxon>
        <taxon>Actinopterygii</taxon>
        <taxon>Neopterygii</taxon>
        <taxon>Teleostei</taxon>
        <taxon>Anguilliformes</taxon>
        <taxon>Anguillidae</taxon>
        <taxon>Anguilla</taxon>
    </lineage>
</organism>
<protein>
    <submittedName>
        <fullName evidence="1">Uncharacterized protein</fullName>
    </submittedName>
</protein>
<accession>A0A0E9WZP2</accession>
<dbReference type="EMBL" id="GBXM01013679">
    <property type="protein sequence ID" value="JAH94898.1"/>
    <property type="molecule type" value="Transcribed_RNA"/>
</dbReference>
<proteinExistence type="predicted"/>
<evidence type="ECO:0000313" key="1">
    <source>
        <dbReference type="EMBL" id="JAH94898.1"/>
    </source>
</evidence>
<reference evidence="1" key="2">
    <citation type="journal article" date="2015" name="Fish Shellfish Immunol.">
        <title>Early steps in the European eel (Anguilla anguilla)-Vibrio vulnificus interaction in the gills: Role of the RtxA13 toxin.</title>
        <authorList>
            <person name="Callol A."/>
            <person name="Pajuelo D."/>
            <person name="Ebbesson L."/>
            <person name="Teles M."/>
            <person name="MacKenzie S."/>
            <person name="Amaro C."/>
        </authorList>
    </citation>
    <scope>NUCLEOTIDE SEQUENCE</scope>
</reference>
<reference evidence="1" key="1">
    <citation type="submission" date="2014-11" db="EMBL/GenBank/DDBJ databases">
        <authorList>
            <person name="Amaro Gonzalez C."/>
        </authorList>
    </citation>
    <scope>NUCLEOTIDE SEQUENCE</scope>
</reference>